<evidence type="ECO:0000256" key="1">
    <source>
        <dbReference type="ARBA" id="ARBA00023015"/>
    </source>
</evidence>
<evidence type="ECO:0000259" key="4">
    <source>
        <dbReference type="PROSITE" id="PS50949"/>
    </source>
</evidence>
<dbReference type="InterPro" id="IPR036390">
    <property type="entry name" value="WH_DNA-bd_sf"/>
</dbReference>
<protein>
    <submittedName>
        <fullName evidence="5">GntR family transcriptional regulator</fullName>
    </submittedName>
</protein>
<gene>
    <name evidence="5" type="primary">pdhR</name>
    <name evidence="5" type="ORF">PSU4_02490</name>
</gene>
<keyword evidence="1" id="KW-0805">Transcription regulation</keyword>
<dbReference type="RefSeq" id="WP_147101808.1">
    <property type="nucleotide sequence ID" value="NZ_BJVJ01000001.1"/>
</dbReference>
<evidence type="ECO:0000256" key="3">
    <source>
        <dbReference type="ARBA" id="ARBA00023163"/>
    </source>
</evidence>
<keyword evidence="2" id="KW-0238">DNA-binding</keyword>
<sequence length="239" mass="26178">MSVHDSEFVFEPIGVGRGFEKIVANLRGAIVRGDLLAGQRLPSEPELAHQLGVSRPMLREALKALEVSGYLEVRRGYGGGRFVAMPEPEEFHAITSAPLSTMDVEPRHVMDVRLAVEPMAARLSAQDGDTSDLERALRLLGMAGTRPARAVEAVVSFHVGLVEASDNPVFVAVFESLRGPVAMSLGQRVREPEWPGRARDGLAHVVRLISDGEGGAAERAMRKYLLDFEDDRERREEDA</sequence>
<feature type="domain" description="HTH gntR-type" evidence="4">
    <location>
        <begin position="16"/>
        <end position="86"/>
    </location>
</feature>
<dbReference type="Proteomes" id="UP000321685">
    <property type="component" value="Unassembled WGS sequence"/>
</dbReference>
<keyword evidence="6" id="KW-1185">Reference proteome</keyword>
<comment type="caution">
    <text evidence="5">The sequence shown here is derived from an EMBL/GenBank/DDBJ whole genome shotgun (WGS) entry which is preliminary data.</text>
</comment>
<dbReference type="SUPFAM" id="SSF48008">
    <property type="entry name" value="GntR ligand-binding domain-like"/>
    <property type="match status" value="1"/>
</dbReference>
<dbReference type="PANTHER" id="PTHR43537">
    <property type="entry name" value="TRANSCRIPTIONAL REGULATOR, GNTR FAMILY"/>
    <property type="match status" value="1"/>
</dbReference>
<evidence type="ECO:0000313" key="6">
    <source>
        <dbReference type="Proteomes" id="UP000321685"/>
    </source>
</evidence>
<accession>A0A511D920</accession>
<dbReference type="SMART" id="SM00345">
    <property type="entry name" value="HTH_GNTR"/>
    <property type="match status" value="1"/>
</dbReference>
<reference evidence="5 6" key="1">
    <citation type="submission" date="2019-07" db="EMBL/GenBank/DDBJ databases">
        <title>Whole genome shotgun sequence of Pseudonocardia sulfidoxydans NBRC 16205.</title>
        <authorList>
            <person name="Hosoyama A."/>
            <person name="Uohara A."/>
            <person name="Ohji S."/>
            <person name="Ichikawa N."/>
        </authorList>
    </citation>
    <scope>NUCLEOTIDE SEQUENCE [LARGE SCALE GENOMIC DNA]</scope>
    <source>
        <strain evidence="5 6">NBRC 16205</strain>
    </source>
</reference>
<dbReference type="InterPro" id="IPR000524">
    <property type="entry name" value="Tscrpt_reg_HTH_GntR"/>
</dbReference>
<dbReference type="GO" id="GO:0003677">
    <property type="term" value="F:DNA binding"/>
    <property type="evidence" value="ECO:0007669"/>
    <property type="project" value="UniProtKB-KW"/>
</dbReference>
<dbReference type="EMBL" id="BJVJ01000001">
    <property type="protein sequence ID" value="GEL21295.1"/>
    <property type="molecule type" value="Genomic_DNA"/>
</dbReference>
<dbReference type="Gene3D" id="1.20.120.530">
    <property type="entry name" value="GntR ligand-binding domain-like"/>
    <property type="match status" value="1"/>
</dbReference>
<dbReference type="PRINTS" id="PR00035">
    <property type="entry name" value="HTHGNTR"/>
</dbReference>
<dbReference type="AlphaFoldDB" id="A0A511D920"/>
<proteinExistence type="predicted"/>
<keyword evidence="3" id="KW-0804">Transcription</keyword>
<dbReference type="InterPro" id="IPR011711">
    <property type="entry name" value="GntR_C"/>
</dbReference>
<dbReference type="SMART" id="SM00895">
    <property type="entry name" value="FCD"/>
    <property type="match status" value="1"/>
</dbReference>
<dbReference type="Pfam" id="PF00392">
    <property type="entry name" value="GntR"/>
    <property type="match status" value="1"/>
</dbReference>
<dbReference type="InterPro" id="IPR036388">
    <property type="entry name" value="WH-like_DNA-bd_sf"/>
</dbReference>
<dbReference type="OrthoDB" id="4535513at2"/>
<evidence type="ECO:0000313" key="5">
    <source>
        <dbReference type="EMBL" id="GEL21295.1"/>
    </source>
</evidence>
<dbReference type="CDD" id="cd07377">
    <property type="entry name" value="WHTH_GntR"/>
    <property type="match status" value="1"/>
</dbReference>
<name>A0A511D920_9PSEU</name>
<dbReference type="InterPro" id="IPR008920">
    <property type="entry name" value="TF_FadR/GntR_C"/>
</dbReference>
<dbReference type="PANTHER" id="PTHR43537:SF24">
    <property type="entry name" value="GLUCONATE OPERON TRANSCRIPTIONAL REPRESSOR"/>
    <property type="match status" value="1"/>
</dbReference>
<dbReference type="SUPFAM" id="SSF46785">
    <property type="entry name" value="Winged helix' DNA-binding domain"/>
    <property type="match status" value="1"/>
</dbReference>
<dbReference type="GO" id="GO:0003700">
    <property type="term" value="F:DNA-binding transcription factor activity"/>
    <property type="evidence" value="ECO:0007669"/>
    <property type="project" value="InterPro"/>
</dbReference>
<organism evidence="5 6">
    <name type="scientific">Pseudonocardia sulfidoxydans NBRC 16205</name>
    <dbReference type="NCBI Taxonomy" id="1223511"/>
    <lineage>
        <taxon>Bacteria</taxon>
        <taxon>Bacillati</taxon>
        <taxon>Actinomycetota</taxon>
        <taxon>Actinomycetes</taxon>
        <taxon>Pseudonocardiales</taxon>
        <taxon>Pseudonocardiaceae</taxon>
        <taxon>Pseudonocardia</taxon>
    </lineage>
</organism>
<dbReference type="Gene3D" id="1.10.10.10">
    <property type="entry name" value="Winged helix-like DNA-binding domain superfamily/Winged helix DNA-binding domain"/>
    <property type="match status" value="1"/>
</dbReference>
<dbReference type="PROSITE" id="PS50949">
    <property type="entry name" value="HTH_GNTR"/>
    <property type="match status" value="1"/>
</dbReference>
<dbReference type="Pfam" id="PF07729">
    <property type="entry name" value="FCD"/>
    <property type="match status" value="1"/>
</dbReference>
<evidence type="ECO:0000256" key="2">
    <source>
        <dbReference type="ARBA" id="ARBA00023125"/>
    </source>
</evidence>